<protein>
    <recommendedName>
        <fullName evidence="4">SHOCT domain-containing protein</fullName>
    </recommendedName>
</protein>
<feature type="transmembrane region" description="Helical" evidence="1">
    <location>
        <begin position="16"/>
        <end position="38"/>
    </location>
</feature>
<dbReference type="EMBL" id="BQXO01000006">
    <property type="protein sequence ID" value="GKT06479.1"/>
    <property type="molecule type" value="Genomic_DNA"/>
</dbReference>
<evidence type="ECO:0000313" key="3">
    <source>
        <dbReference type="Proteomes" id="UP001628078"/>
    </source>
</evidence>
<name>A0ABQ5JSS1_9LACO</name>
<keyword evidence="1" id="KW-0472">Membrane</keyword>
<accession>A0ABQ5JSS1</accession>
<dbReference type="RefSeq" id="WP_407884659.1">
    <property type="nucleotide sequence ID" value="NZ_BQXO01000006.1"/>
</dbReference>
<evidence type="ECO:0008006" key="4">
    <source>
        <dbReference type="Google" id="ProtNLM"/>
    </source>
</evidence>
<gene>
    <name evidence="2" type="ORF">JCM31185_17660</name>
</gene>
<reference evidence="2 3" key="1">
    <citation type="submission" date="2022-03" db="EMBL/GenBank/DDBJ databases">
        <title>Draft genome sequence of Furfurilactobacillus curtus JCM 31185.</title>
        <authorList>
            <person name="Suzuki S."/>
            <person name="Endo A."/>
            <person name="Kajikawa A."/>
        </authorList>
    </citation>
    <scope>NUCLEOTIDE SEQUENCE [LARGE SCALE GENOMIC DNA]</scope>
    <source>
        <strain evidence="2 3">JCM 31185</strain>
    </source>
</reference>
<proteinExistence type="predicted"/>
<keyword evidence="1" id="KW-0812">Transmembrane</keyword>
<sequence>MMMSHAWMFPMMNGGFGWWNFMMIPFFLFMFIFALMWLGHMFFGWNPRHHHGDAHHYGNYKSALEILDEEYAKGNVSDEDYKTRKANLLDH</sequence>
<keyword evidence="3" id="KW-1185">Reference proteome</keyword>
<dbReference type="Proteomes" id="UP001628078">
    <property type="component" value="Unassembled WGS sequence"/>
</dbReference>
<comment type="caution">
    <text evidence="2">The sequence shown here is derived from an EMBL/GenBank/DDBJ whole genome shotgun (WGS) entry which is preliminary data.</text>
</comment>
<evidence type="ECO:0000256" key="1">
    <source>
        <dbReference type="SAM" id="Phobius"/>
    </source>
</evidence>
<keyword evidence="1" id="KW-1133">Transmembrane helix</keyword>
<organism evidence="2 3">
    <name type="scientific">Furfurilactobacillus curtus</name>
    <dbReference type="NCBI Taxonomy" id="1746200"/>
    <lineage>
        <taxon>Bacteria</taxon>
        <taxon>Bacillati</taxon>
        <taxon>Bacillota</taxon>
        <taxon>Bacilli</taxon>
        <taxon>Lactobacillales</taxon>
        <taxon>Lactobacillaceae</taxon>
        <taxon>Furfurilactobacillus</taxon>
    </lineage>
</organism>
<evidence type="ECO:0000313" key="2">
    <source>
        <dbReference type="EMBL" id="GKT06479.1"/>
    </source>
</evidence>